<keyword evidence="4" id="KW-1185">Reference proteome</keyword>
<reference evidence="2 4" key="2">
    <citation type="submission" date="2018-11" db="EMBL/GenBank/DDBJ databases">
        <authorList>
            <consortium name="Pathogen Informatics"/>
        </authorList>
    </citation>
    <scope>NUCLEOTIDE SEQUENCE [LARGE SCALE GENOMIC DNA]</scope>
</reference>
<sequence length="497" mass="57107">MVDAREGQRKLDEISKNSVDSNDDEILPLNKKTEVAPKVDQFRTAKDQQKLYESYAKDNNKSLKLTEKGKISERKEGKQNFINISKSTSVTNENSDLDMEFSSNEKPRQCEKEKGSTKDDERPTTASEFAKTVDLYLQIQEVKSHFQKCLSEERAKLKNSTENIFKPIESIDLNESGTKIIGNLSERNGHSTVNRRQALVFRNSGVDFDLYTGYRSDKNFLSANHQNNNDNTIRKKFRRKLSCISEKSVEHLNENKEVLPTSTSCPSTTRCSAKKVRHFRRKPLPNQFLENINFKNISDVRRKQGKKEEKNYVCAERNYHRKQCQENRNDFDKKPPTSGSTSLNASKMAFNEVYNTARKYSKEMRNTEYLSNTVRKNSLNRELADFINLHVKRRPPWDSSPLRENELDRIAPIRTFLNLPGSSNSRPVKTFSRVTRSLVNSPKHRSLSLTKPGKSSSLLNFAAGKSGLLFTQRPPSISNLDPLIKENLWWGHKSAIS</sequence>
<accession>A0A0N4U3V1</accession>
<feature type="region of interest" description="Disordered" evidence="1">
    <location>
        <begin position="76"/>
        <end position="126"/>
    </location>
</feature>
<evidence type="ECO:0000313" key="5">
    <source>
        <dbReference type="WBParaSite" id="DME_0000141901-mRNA-1"/>
    </source>
</evidence>
<proteinExistence type="predicted"/>
<feature type="compositionally biased region" description="Polar residues" evidence="1">
    <location>
        <begin position="80"/>
        <end position="94"/>
    </location>
</feature>
<reference evidence="5" key="1">
    <citation type="submission" date="2017-02" db="UniProtKB">
        <authorList>
            <consortium name="WormBaseParasite"/>
        </authorList>
    </citation>
    <scope>IDENTIFICATION</scope>
</reference>
<feature type="compositionally biased region" description="Basic and acidic residues" evidence="1">
    <location>
        <begin position="1"/>
        <end position="15"/>
    </location>
</feature>
<dbReference type="WBParaSite" id="DME_0000141901-mRNA-1">
    <property type="protein sequence ID" value="DME_0000141901-mRNA-1"/>
    <property type="gene ID" value="DME_0000141901"/>
</dbReference>
<feature type="compositionally biased region" description="Basic and acidic residues" evidence="1">
    <location>
        <begin position="103"/>
        <end position="123"/>
    </location>
</feature>
<evidence type="ECO:0000256" key="1">
    <source>
        <dbReference type="SAM" id="MobiDB-lite"/>
    </source>
</evidence>
<dbReference type="EMBL" id="UYYG01001153">
    <property type="protein sequence ID" value="VDN55806.1"/>
    <property type="molecule type" value="Genomic_DNA"/>
</dbReference>
<feature type="region of interest" description="Disordered" evidence="1">
    <location>
        <begin position="1"/>
        <end position="32"/>
    </location>
</feature>
<organism evidence="3 5">
    <name type="scientific">Dracunculus medinensis</name>
    <name type="common">Guinea worm</name>
    <dbReference type="NCBI Taxonomy" id="318479"/>
    <lineage>
        <taxon>Eukaryota</taxon>
        <taxon>Metazoa</taxon>
        <taxon>Ecdysozoa</taxon>
        <taxon>Nematoda</taxon>
        <taxon>Chromadorea</taxon>
        <taxon>Rhabditida</taxon>
        <taxon>Spirurina</taxon>
        <taxon>Dracunculoidea</taxon>
        <taxon>Dracunculidae</taxon>
        <taxon>Dracunculus</taxon>
    </lineage>
</organism>
<dbReference type="OrthoDB" id="5876175at2759"/>
<dbReference type="Proteomes" id="UP000038040">
    <property type="component" value="Unplaced"/>
</dbReference>
<gene>
    <name evidence="2" type="ORF">DME_LOCUS5779</name>
</gene>
<name>A0A0N4U3V1_DRAME</name>
<dbReference type="Proteomes" id="UP000274756">
    <property type="component" value="Unassembled WGS sequence"/>
</dbReference>
<evidence type="ECO:0000313" key="3">
    <source>
        <dbReference type="Proteomes" id="UP000038040"/>
    </source>
</evidence>
<evidence type="ECO:0000313" key="4">
    <source>
        <dbReference type="Proteomes" id="UP000274756"/>
    </source>
</evidence>
<protein>
    <submittedName>
        <fullName evidence="5">Non-specific serine/threonine protein kinase</fullName>
    </submittedName>
</protein>
<evidence type="ECO:0000313" key="2">
    <source>
        <dbReference type="EMBL" id="VDN55806.1"/>
    </source>
</evidence>
<dbReference type="AlphaFoldDB" id="A0A0N4U3V1"/>